<keyword evidence="5" id="KW-0175">Coiled coil</keyword>
<dbReference type="InterPro" id="IPR018163">
    <property type="entry name" value="Thr/Ala-tRNA-synth_IIc_edit"/>
</dbReference>
<keyword evidence="4" id="KW-0862">Zinc</keyword>
<evidence type="ECO:0000256" key="1">
    <source>
        <dbReference type="ARBA" id="ARBA00001947"/>
    </source>
</evidence>
<dbReference type="PANTHER" id="PTHR43462:SF1">
    <property type="entry name" value="ALANYL-TRNA EDITING PROTEIN AARSD1"/>
    <property type="match status" value="1"/>
</dbReference>
<dbReference type="InterPro" id="IPR012947">
    <property type="entry name" value="tRNA_SAD"/>
</dbReference>
<gene>
    <name evidence="7" type="ORF">GJU41_19800</name>
</gene>
<evidence type="ECO:0000256" key="3">
    <source>
        <dbReference type="ARBA" id="ARBA00022723"/>
    </source>
</evidence>
<dbReference type="SMART" id="SM00863">
    <property type="entry name" value="tRNA_SAD"/>
    <property type="match status" value="1"/>
</dbReference>
<organism evidence="7 8">
    <name type="scientific">Metabacillus idriensis</name>
    <dbReference type="NCBI Taxonomy" id="324768"/>
    <lineage>
        <taxon>Bacteria</taxon>
        <taxon>Bacillati</taxon>
        <taxon>Bacillota</taxon>
        <taxon>Bacilli</taxon>
        <taxon>Bacillales</taxon>
        <taxon>Bacillaceae</taxon>
        <taxon>Metabacillus</taxon>
    </lineage>
</organism>
<proteinExistence type="predicted"/>
<dbReference type="PANTHER" id="PTHR43462">
    <property type="entry name" value="ALANYL-TRNA EDITING PROTEIN"/>
    <property type="match status" value="1"/>
</dbReference>
<feature type="coiled-coil region" evidence="5">
    <location>
        <begin position="261"/>
        <end position="288"/>
    </location>
</feature>
<evidence type="ECO:0000256" key="4">
    <source>
        <dbReference type="ARBA" id="ARBA00022833"/>
    </source>
</evidence>
<dbReference type="GO" id="GO:0005524">
    <property type="term" value="F:ATP binding"/>
    <property type="evidence" value="ECO:0007669"/>
    <property type="project" value="InterPro"/>
</dbReference>
<evidence type="ECO:0000256" key="2">
    <source>
        <dbReference type="ARBA" id="ARBA00004496"/>
    </source>
</evidence>
<comment type="caution">
    <text evidence="7">The sequence shown here is derived from an EMBL/GenBank/DDBJ whole genome shotgun (WGS) entry which is preliminary data.</text>
</comment>
<dbReference type="GO" id="GO:0005737">
    <property type="term" value="C:cytoplasm"/>
    <property type="evidence" value="ECO:0007669"/>
    <property type="project" value="UniProtKB-SubCell"/>
</dbReference>
<feature type="domain" description="Alanyl-transfer RNA synthetases family profile" evidence="6">
    <location>
        <begin position="1"/>
        <end position="238"/>
    </location>
</feature>
<evidence type="ECO:0000259" key="6">
    <source>
        <dbReference type="PROSITE" id="PS50860"/>
    </source>
</evidence>
<dbReference type="Gene3D" id="3.10.310.40">
    <property type="match status" value="1"/>
</dbReference>
<dbReference type="Pfam" id="PF07973">
    <property type="entry name" value="tRNA_SAD"/>
    <property type="match status" value="1"/>
</dbReference>
<dbReference type="SUPFAM" id="SSF55186">
    <property type="entry name" value="ThrRS/AlaRS common domain"/>
    <property type="match status" value="1"/>
</dbReference>
<dbReference type="Gene3D" id="2.40.30.130">
    <property type="match status" value="1"/>
</dbReference>
<dbReference type="GO" id="GO:0006419">
    <property type="term" value="P:alanyl-tRNA aminoacylation"/>
    <property type="evidence" value="ECO:0007669"/>
    <property type="project" value="InterPro"/>
</dbReference>
<comment type="cofactor">
    <cofactor evidence="1">
        <name>Zn(2+)</name>
        <dbReference type="ChEBI" id="CHEBI:29105"/>
    </cofactor>
</comment>
<dbReference type="GO" id="GO:0002161">
    <property type="term" value="F:aminoacyl-tRNA deacylase activity"/>
    <property type="evidence" value="ECO:0007669"/>
    <property type="project" value="UniProtKB-ARBA"/>
</dbReference>
<keyword evidence="8" id="KW-1185">Reference proteome</keyword>
<evidence type="ECO:0000256" key="5">
    <source>
        <dbReference type="SAM" id="Coils"/>
    </source>
</evidence>
<accession>A0A6I2MGC4</accession>
<keyword evidence="3" id="KW-0479">Metal-binding</keyword>
<dbReference type="AlphaFoldDB" id="A0A6I2MGC4"/>
<sequence length="387" mass="44122">MLKMNEKLYYTSPKTFEWKTTVTETEERNGLKLVKLKETAFYPEGGGQPSDQGFIDHIEIAGLLENGEEIYHIVSDFPSENEVTCKVNIKRRIDHMQHHSGQHLLSAVCIELYDFHTESFHLGSDTVTIDLRTPQLTPEQMKLIEEKTNQYIFENRKIHTFFAEETELHDLPLRKWPDLKEKIRIVQIEGIDTSACCGTHVERTGEIGLLKLIKTEKQKGMIRIHFKCGLRALSDYQSIQETIQFAGQFFQTSTNEISARLTAMDQETKMLKKEAEQLRAENAAFTAENGPFGHKLFEKKTIKELQMIASRLLENGKQYALLGSISENCVLFSQKGTVHAGSLFKSNLADFDGKGGGSEKQAQAKFADASETERFFLRITETMDQLL</sequence>
<name>A0A6I2MGC4_9BACI</name>
<dbReference type="GO" id="GO:0004813">
    <property type="term" value="F:alanine-tRNA ligase activity"/>
    <property type="evidence" value="ECO:0007669"/>
    <property type="project" value="InterPro"/>
</dbReference>
<protein>
    <submittedName>
        <fullName evidence="7">Alanyl-tRNA editing protein</fullName>
    </submittedName>
</protein>
<dbReference type="SUPFAM" id="SSF50447">
    <property type="entry name" value="Translation proteins"/>
    <property type="match status" value="1"/>
</dbReference>
<dbReference type="InterPro" id="IPR051335">
    <property type="entry name" value="Alanyl-tRNA_Editing_Enzymes"/>
</dbReference>
<evidence type="ECO:0000313" key="8">
    <source>
        <dbReference type="Proteomes" id="UP000441585"/>
    </source>
</evidence>
<dbReference type="PROSITE" id="PS50860">
    <property type="entry name" value="AA_TRNA_LIGASE_II_ALA"/>
    <property type="match status" value="1"/>
</dbReference>
<dbReference type="GO" id="GO:0046872">
    <property type="term" value="F:metal ion binding"/>
    <property type="evidence" value="ECO:0007669"/>
    <property type="project" value="UniProtKB-KW"/>
</dbReference>
<dbReference type="EMBL" id="WKKF01000010">
    <property type="protein sequence ID" value="MRX56207.1"/>
    <property type="molecule type" value="Genomic_DNA"/>
</dbReference>
<dbReference type="GO" id="GO:0003676">
    <property type="term" value="F:nucleic acid binding"/>
    <property type="evidence" value="ECO:0007669"/>
    <property type="project" value="InterPro"/>
</dbReference>
<dbReference type="Proteomes" id="UP000441585">
    <property type="component" value="Unassembled WGS sequence"/>
</dbReference>
<reference evidence="7 8" key="1">
    <citation type="submission" date="2019-11" db="EMBL/GenBank/DDBJ databases">
        <title>Bacillus idriensis genome.</title>
        <authorList>
            <person name="Konopka E.N."/>
            <person name="Newman J.D."/>
        </authorList>
    </citation>
    <scope>NUCLEOTIDE SEQUENCE [LARGE SCALE GENOMIC DNA]</scope>
    <source>
        <strain evidence="7 8">DSM 19097</strain>
    </source>
</reference>
<evidence type="ECO:0000313" key="7">
    <source>
        <dbReference type="EMBL" id="MRX56207.1"/>
    </source>
</evidence>
<comment type="subcellular location">
    <subcellularLocation>
        <location evidence="2">Cytoplasm</location>
    </subcellularLocation>
</comment>
<dbReference type="Gene3D" id="3.30.980.10">
    <property type="entry name" value="Threonyl-trna Synthetase, Chain A, domain 2"/>
    <property type="match status" value="1"/>
</dbReference>
<dbReference type="InterPro" id="IPR009000">
    <property type="entry name" value="Transl_B-barrel_sf"/>
</dbReference>
<dbReference type="InterPro" id="IPR018165">
    <property type="entry name" value="Ala-tRNA-synth_IIc_core"/>
</dbReference>